<evidence type="ECO:0000313" key="10">
    <source>
        <dbReference type="Proteomes" id="UP001431693"/>
    </source>
</evidence>
<evidence type="ECO:0000256" key="1">
    <source>
        <dbReference type="ARBA" id="ARBA00022679"/>
    </source>
</evidence>
<keyword evidence="4" id="KW-0238">DNA-binding</keyword>
<dbReference type="InterPro" id="IPR011608">
    <property type="entry name" value="PRD"/>
</dbReference>
<dbReference type="PROSITE" id="PS51372">
    <property type="entry name" value="PRD_2"/>
    <property type="match status" value="1"/>
</dbReference>
<keyword evidence="3" id="KW-0805">Transcription regulation</keyword>
<comment type="caution">
    <text evidence="9">The sequence shown here is derived from an EMBL/GenBank/DDBJ whole genome shotgun (WGS) entry which is preliminary data.</text>
</comment>
<dbReference type="Pfam" id="PF00359">
    <property type="entry name" value="PTS_EIIA_2"/>
    <property type="match status" value="1"/>
</dbReference>
<dbReference type="CDD" id="cd05568">
    <property type="entry name" value="PTS_IIB_bgl_like"/>
    <property type="match status" value="1"/>
</dbReference>
<dbReference type="PANTHER" id="PTHR30185">
    <property type="entry name" value="CRYPTIC BETA-GLUCOSIDE BGL OPERON ANTITERMINATOR"/>
    <property type="match status" value="1"/>
</dbReference>
<dbReference type="PROSITE" id="PS51099">
    <property type="entry name" value="PTS_EIIB_TYPE_2"/>
    <property type="match status" value="1"/>
</dbReference>
<dbReference type="Proteomes" id="UP001431693">
    <property type="component" value="Unassembled WGS sequence"/>
</dbReference>
<keyword evidence="10" id="KW-1185">Reference proteome</keyword>
<keyword evidence="1" id="KW-0808">Transferase</keyword>
<name>A0ABT6ZKB2_9ACTN</name>
<evidence type="ECO:0000256" key="4">
    <source>
        <dbReference type="ARBA" id="ARBA00023125"/>
    </source>
</evidence>
<dbReference type="CDD" id="cd00211">
    <property type="entry name" value="PTS_IIA_fru"/>
    <property type="match status" value="1"/>
</dbReference>
<dbReference type="InterPro" id="IPR013011">
    <property type="entry name" value="PTS_EIIB_2"/>
</dbReference>
<keyword evidence="9" id="KW-0813">Transport</keyword>
<dbReference type="SUPFAM" id="SSF55804">
    <property type="entry name" value="Phoshotransferase/anion transport protein"/>
    <property type="match status" value="1"/>
</dbReference>
<evidence type="ECO:0000256" key="2">
    <source>
        <dbReference type="ARBA" id="ARBA00022737"/>
    </source>
</evidence>
<accession>A0ABT6ZKB2</accession>
<dbReference type="InterPro" id="IPR036388">
    <property type="entry name" value="WH-like_DNA-bd_sf"/>
</dbReference>
<dbReference type="Gene3D" id="3.40.930.10">
    <property type="entry name" value="Mannitol-specific EII, Chain A"/>
    <property type="match status" value="1"/>
</dbReference>
<dbReference type="EMBL" id="JASJEX010000002">
    <property type="protein sequence ID" value="MDJ1129502.1"/>
    <property type="molecule type" value="Genomic_DNA"/>
</dbReference>
<dbReference type="Pfam" id="PF08279">
    <property type="entry name" value="HTH_11"/>
    <property type="match status" value="1"/>
</dbReference>
<keyword evidence="2" id="KW-0677">Repeat</keyword>
<dbReference type="SUPFAM" id="SSF52794">
    <property type="entry name" value="PTS system IIB component-like"/>
    <property type="match status" value="1"/>
</dbReference>
<dbReference type="InterPro" id="IPR013196">
    <property type="entry name" value="HTH_11"/>
</dbReference>
<feature type="domain" description="PTS EIIB type-2" evidence="7">
    <location>
        <begin position="390"/>
        <end position="478"/>
    </location>
</feature>
<dbReference type="InterPro" id="IPR036634">
    <property type="entry name" value="PRD_sf"/>
</dbReference>
<dbReference type="PROSITE" id="PS00894">
    <property type="entry name" value="HTH_DEOR_1"/>
    <property type="match status" value="1"/>
</dbReference>
<proteinExistence type="predicted"/>
<feature type="domain" description="PTS EIIA type-2" evidence="6">
    <location>
        <begin position="539"/>
        <end position="682"/>
    </location>
</feature>
<dbReference type="PROSITE" id="PS51094">
    <property type="entry name" value="PTS_EIIA_TYPE_2"/>
    <property type="match status" value="1"/>
</dbReference>
<organism evidence="9 10">
    <name type="scientific">Kribbibacterium absianum</name>
    <dbReference type="NCBI Taxonomy" id="3044210"/>
    <lineage>
        <taxon>Bacteria</taxon>
        <taxon>Bacillati</taxon>
        <taxon>Actinomycetota</taxon>
        <taxon>Coriobacteriia</taxon>
        <taxon>Coriobacteriales</taxon>
        <taxon>Kribbibacteriaceae</taxon>
        <taxon>Kribbibacterium</taxon>
    </lineage>
</organism>
<gene>
    <name evidence="9" type="ORF">QJ043_05335</name>
</gene>
<evidence type="ECO:0000259" key="8">
    <source>
        <dbReference type="PROSITE" id="PS51372"/>
    </source>
</evidence>
<keyword evidence="5" id="KW-0804">Transcription</keyword>
<keyword evidence="9" id="KW-0762">Sugar transport</keyword>
<dbReference type="PANTHER" id="PTHR30185:SF18">
    <property type="entry name" value="TRANSCRIPTIONAL REGULATOR MTLR"/>
    <property type="match status" value="1"/>
</dbReference>
<sequence>MKRRSWDIARRLAAGTPLTLAQLARENGVSERTIRNDLKEVDRELGRLGLAPVSFDHGRLVAPPGIVALLPTLDGMDAQSYQLAPEERVAAAAALLVSATSPVTLAELADRLAVSRNTVINDLDAIKASIAAVGLAVDSLPGKGLLVVGLESLRRTLLLDIALGALQQGAPPLVSLLPLGGDPRMLATIVTEQEGPHGIRLTDISFDEVLTYLRVLVGRLERAAFIEEQPPVDGAPFAMAQDVLRYVAQSCHVPCPESEVRFLAWLLAGARRLSGDERRTDVPQIQLVTRKLVERVSEELGVDLNDDYELFQNLSNHLEAVLRPEPVTYPDTDLIREVLAENDEVVAAVRKRDAIVRAYVGRPLDELEEGYIALHLCAALERRRLRSGTMRVALACNAGVGTSQLLAAKLRRHFNFSIVDELGAHEVRLLDPSEVSLVISTVPLEGCPVPSVVVTPLLTDEDFVRIGAAIDRLEPSSVPGDETAQRLWRRLEPVVRRHVEAPDELLDELLRELRGYFRDAERGTGPRGDFGALSPSLRQLLPASRIRLDVAARDWRAAVRTAAVPLLEEGLIEGRYVDAILKNVDENGPYIVLSPGFALPHEGLDQGTVEAGLTLVRLSAPVEFGADELDPVRYVCCLSAVDHSTHLKALFSLVNLMKDERARAALDAAEKPEDVVAVLKDWEAREPGGA</sequence>
<evidence type="ECO:0000256" key="3">
    <source>
        <dbReference type="ARBA" id="ARBA00023015"/>
    </source>
</evidence>
<dbReference type="SUPFAM" id="SSF46785">
    <property type="entry name" value="Winged helix' DNA-binding domain"/>
    <property type="match status" value="1"/>
</dbReference>
<reference evidence="9" key="1">
    <citation type="submission" date="2023-05" db="EMBL/GenBank/DDBJ databases">
        <title>[olsenella] sp. nov., isolated from a pig farm feces dump.</title>
        <authorList>
            <person name="Chang Y.-H."/>
        </authorList>
    </citation>
    <scope>NUCLEOTIDE SEQUENCE</scope>
    <source>
        <strain evidence="9">YH-ols2217</strain>
    </source>
</reference>
<evidence type="ECO:0000256" key="5">
    <source>
        <dbReference type="ARBA" id="ARBA00023163"/>
    </source>
</evidence>
<dbReference type="Gene3D" id="1.10.1790.10">
    <property type="entry name" value="PRD domain"/>
    <property type="match status" value="1"/>
</dbReference>
<dbReference type="InterPro" id="IPR018356">
    <property type="entry name" value="Tscrpt_reg_HTH_DeoR_CS"/>
</dbReference>
<dbReference type="RefSeq" id="WP_283713711.1">
    <property type="nucleotide sequence ID" value="NZ_JASJEW010000006.1"/>
</dbReference>
<dbReference type="InterPro" id="IPR036095">
    <property type="entry name" value="PTS_EIIB-like_sf"/>
</dbReference>
<dbReference type="Gene3D" id="1.10.10.10">
    <property type="entry name" value="Winged helix-like DNA-binding domain superfamily/Winged helix DNA-binding domain"/>
    <property type="match status" value="1"/>
</dbReference>
<feature type="domain" description="PRD" evidence="8">
    <location>
        <begin position="280"/>
        <end position="386"/>
    </location>
</feature>
<evidence type="ECO:0000259" key="7">
    <source>
        <dbReference type="PROSITE" id="PS51099"/>
    </source>
</evidence>
<evidence type="ECO:0000259" key="6">
    <source>
        <dbReference type="PROSITE" id="PS51094"/>
    </source>
</evidence>
<protein>
    <submittedName>
        <fullName evidence="9">PTS sugar transporter subunit IIA</fullName>
    </submittedName>
</protein>
<evidence type="ECO:0000313" key="9">
    <source>
        <dbReference type="EMBL" id="MDJ1129502.1"/>
    </source>
</evidence>
<dbReference type="InterPro" id="IPR050661">
    <property type="entry name" value="BglG_antiterminators"/>
</dbReference>
<dbReference type="InterPro" id="IPR002178">
    <property type="entry name" value="PTS_EIIA_type-2_dom"/>
</dbReference>
<dbReference type="InterPro" id="IPR036390">
    <property type="entry name" value="WH_DNA-bd_sf"/>
</dbReference>
<dbReference type="Gene3D" id="3.40.50.2300">
    <property type="match status" value="1"/>
</dbReference>
<dbReference type="SUPFAM" id="SSF63520">
    <property type="entry name" value="PTS-regulatory domain, PRD"/>
    <property type="match status" value="2"/>
</dbReference>
<dbReference type="InterPro" id="IPR016152">
    <property type="entry name" value="PTrfase/Anion_transptr"/>
</dbReference>